<protein>
    <submittedName>
        <fullName evidence="1">Uncharacterized protein</fullName>
    </submittedName>
</protein>
<accession>C1FE50</accession>
<evidence type="ECO:0000313" key="2">
    <source>
        <dbReference type="Proteomes" id="UP000002009"/>
    </source>
</evidence>
<proteinExistence type="predicted"/>
<dbReference type="AlphaFoldDB" id="C1FE50"/>
<dbReference type="RefSeq" id="XP_002507642.1">
    <property type="nucleotide sequence ID" value="XM_002507596.1"/>
</dbReference>
<dbReference type="InParanoid" id="C1FE50"/>
<dbReference type="KEGG" id="mis:MICPUN_55306"/>
<keyword evidence="2" id="KW-1185">Reference proteome</keyword>
<sequence>MGGNPAREEEQALTVEALNDQIYLMDAQAEAVNALEAAFSVDDAFKDDSVDELETEEDARSENMKKALEDIRKIFVVSDIPEEDIPDEFKPRDMK</sequence>
<reference evidence="1 2" key="1">
    <citation type="journal article" date="2009" name="Science">
        <title>Green evolution and dynamic adaptations revealed by genomes of the marine picoeukaryotes Micromonas.</title>
        <authorList>
            <person name="Worden A.Z."/>
            <person name="Lee J.H."/>
            <person name="Mock T."/>
            <person name="Rouze P."/>
            <person name="Simmons M.P."/>
            <person name="Aerts A.L."/>
            <person name="Allen A.E."/>
            <person name="Cuvelier M.L."/>
            <person name="Derelle E."/>
            <person name="Everett M.V."/>
            <person name="Foulon E."/>
            <person name="Grimwood J."/>
            <person name="Gundlach H."/>
            <person name="Henrissat B."/>
            <person name="Napoli C."/>
            <person name="McDonald S.M."/>
            <person name="Parker M.S."/>
            <person name="Rombauts S."/>
            <person name="Salamov A."/>
            <person name="Von Dassow P."/>
            <person name="Badger J.H."/>
            <person name="Coutinho P.M."/>
            <person name="Demir E."/>
            <person name="Dubchak I."/>
            <person name="Gentemann C."/>
            <person name="Eikrem W."/>
            <person name="Gready J.E."/>
            <person name="John U."/>
            <person name="Lanier W."/>
            <person name="Lindquist E.A."/>
            <person name="Lucas S."/>
            <person name="Mayer K.F."/>
            <person name="Moreau H."/>
            <person name="Not F."/>
            <person name="Otillar R."/>
            <person name="Panaud O."/>
            <person name="Pangilinan J."/>
            <person name="Paulsen I."/>
            <person name="Piegu B."/>
            <person name="Poliakov A."/>
            <person name="Robbens S."/>
            <person name="Schmutz J."/>
            <person name="Toulza E."/>
            <person name="Wyss T."/>
            <person name="Zelensky A."/>
            <person name="Zhou K."/>
            <person name="Armbrust E.V."/>
            <person name="Bhattacharya D."/>
            <person name="Goodenough U.W."/>
            <person name="Van de Peer Y."/>
            <person name="Grigoriev I.V."/>
        </authorList>
    </citation>
    <scope>NUCLEOTIDE SEQUENCE [LARGE SCALE GENOMIC DNA]</scope>
    <source>
        <strain evidence="2">RCC299 / NOUM17</strain>
    </source>
</reference>
<evidence type="ECO:0000313" key="1">
    <source>
        <dbReference type="EMBL" id="ACO68900.1"/>
    </source>
</evidence>
<name>C1FE50_MICCC</name>
<organism evidence="1 2">
    <name type="scientific">Micromonas commoda (strain RCC299 / NOUM17 / CCMP2709)</name>
    <name type="common">Picoplanktonic green alga</name>
    <dbReference type="NCBI Taxonomy" id="296587"/>
    <lineage>
        <taxon>Eukaryota</taxon>
        <taxon>Viridiplantae</taxon>
        <taxon>Chlorophyta</taxon>
        <taxon>Mamiellophyceae</taxon>
        <taxon>Mamiellales</taxon>
        <taxon>Mamiellaceae</taxon>
        <taxon>Micromonas</taxon>
    </lineage>
</organism>
<dbReference type="GeneID" id="8250561"/>
<dbReference type="EMBL" id="CP001574">
    <property type="protein sequence ID" value="ACO68900.1"/>
    <property type="molecule type" value="Genomic_DNA"/>
</dbReference>
<gene>
    <name evidence="1" type="ORF">MICPUN_55306</name>
</gene>
<dbReference type="Proteomes" id="UP000002009">
    <property type="component" value="Chromosome 1"/>
</dbReference>